<gene>
    <name evidence="4" type="ORF">MNB_SUP05-5-1123</name>
</gene>
<dbReference type="EC" id="4.1.3.40" evidence="4"/>
<proteinExistence type="predicted"/>
<dbReference type="InterPro" id="IPR028978">
    <property type="entry name" value="Chorismate_lyase_/UTRA_dom_sf"/>
</dbReference>
<keyword evidence="3 4" id="KW-0456">Lyase</keyword>
<name>A0A1W1BZY2_9ZZZZ</name>
<dbReference type="PANTHER" id="PTHR38683:SF1">
    <property type="entry name" value="CHORISMATE PYRUVATE-LYASE"/>
    <property type="match status" value="1"/>
</dbReference>
<dbReference type="AlphaFoldDB" id="A0A1W1BZY2"/>
<dbReference type="EMBL" id="FPHJ01000024">
    <property type="protein sequence ID" value="SFV59037.1"/>
    <property type="molecule type" value="Genomic_DNA"/>
</dbReference>
<protein>
    <submittedName>
        <fullName evidence="4">Chorismate--pyruvate lyase</fullName>
        <ecNumber evidence="4">4.1.3.40</ecNumber>
    </submittedName>
</protein>
<evidence type="ECO:0000313" key="4">
    <source>
        <dbReference type="EMBL" id="SFV59037.1"/>
    </source>
</evidence>
<reference evidence="4" key="1">
    <citation type="submission" date="2016-10" db="EMBL/GenBank/DDBJ databases">
        <authorList>
            <person name="de Groot N.N."/>
        </authorList>
    </citation>
    <scope>NUCLEOTIDE SEQUENCE</scope>
</reference>
<dbReference type="SUPFAM" id="SSF64288">
    <property type="entry name" value="Chorismate lyase-like"/>
    <property type="match status" value="1"/>
</dbReference>
<keyword evidence="4" id="KW-0670">Pyruvate</keyword>
<dbReference type="InterPro" id="IPR007440">
    <property type="entry name" value="Chorismate--pyruvate_lyase"/>
</dbReference>
<dbReference type="Pfam" id="PF04345">
    <property type="entry name" value="Chor_lyase"/>
    <property type="match status" value="1"/>
</dbReference>
<dbReference type="GO" id="GO:0005829">
    <property type="term" value="C:cytosol"/>
    <property type="evidence" value="ECO:0007669"/>
    <property type="project" value="TreeGrafter"/>
</dbReference>
<evidence type="ECO:0000256" key="2">
    <source>
        <dbReference type="ARBA" id="ARBA00022688"/>
    </source>
</evidence>
<evidence type="ECO:0000256" key="1">
    <source>
        <dbReference type="ARBA" id="ARBA00022490"/>
    </source>
</evidence>
<keyword evidence="1" id="KW-0963">Cytoplasm</keyword>
<accession>A0A1W1BZY2</accession>
<evidence type="ECO:0000256" key="3">
    <source>
        <dbReference type="ARBA" id="ARBA00023239"/>
    </source>
</evidence>
<keyword evidence="2" id="KW-0831">Ubiquinone biosynthesis</keyword>
<dbReference type="Gene3D" id="3.40.1410.10">
    <property type="entry name" value="Chorismate lyase-like"/>
    <property type="match status" value="1"/>
</dbReference>
<organism evidence="4">
    <name type="scientific">hydrothermal vent metagenome</name>
    <dbReference type="NCBI Taxonomy" id="652676"/>
    <lineage>
        <taxon>unclassified sequences</taxon>
        <taxon>metagenomes</taxon>
        <taxon>ecological metagenomes</taxon>
    </lineage>
</organism>
<sequence>MLNIQTLVWVKPSEISIPNTIKDWLLDETSLTEKLKKTYPNFNLKVLSQKDTLPYANEEFIVLKKTPSIREVLLLNEDTPLVFARSIIPYTQDTKILCGINNKPLGEILFNSNNIKRSSFEITKQNNIWGRRATFTLGKTKILVAEFFLNL</sequence>
<dbReference type="GO" id="GO:0008813">
    <property type="term" value="F:chorismate lyase activity"/>
    <property type="evidence" value="ECO:0007669"/>
    <property type="project" value="UniProtKB-EC"/>
</dbReference>
<dbReference type="GO" id="GO:0006744">
    <property type="term" value="P:ubiquinone biosynthetic process"/>
    <property type="evidence" value="ECO:0007669"/>
    <property type="project" value="UniProtKB-KW"/>
</dbReference>
<dbReference type="PANTHER" id="PTHR38683">
    <property type="entry name" value="CHORISMATE PYRUVATE-LYASE"/>
    <property type="match status" value="1"/>
</dbReference>